<evidence type="ECO:0000313" key="6">
    <source>
        <dbReference type="Proteomes" id="UP000504756"/>
    </source>
</evidence>
<feature type="domain" description="Glycosyltransferase 2-like" evidence="3">
    <location>
        <begin position="8"/>
        <end position="171"/>
    </location>
</feature>
<gene>
    <name evidence="4" type="ORF">ikelab_04880</name>
    <name evidence="5" type="ORF">QHR29_04915</name>
</gene>
<dbReference type="Proteomes" id="UP001157396">
    <property type="component" value="Unassembled WGS sequence"/>
</dbReference>
<dbReference type="InterPro" id="IPR029044">
    <property type="entry name" value="Nucleotide-diphossugar_trans"/>
</dbReference>
<dbReference type="GO" id="GO:0016757">
    <property type="term" value="F:glycosyltransferase activity"/>
    <property type="evidence" value="ECO:0007669"/>
    <property type="project" value="UniProtKB-KW"/>
</dbReference>
<keyword evidence="1 5" id="KW-0328">Glycosyltransferase</keyword>
<organism evidence="4 6">
    <name type="scientific">Lactococcus garvieae</name>
    <dbReference type="NCBI Taxonomy" id="1363"/>
    <lineage>
        <taxon>Bacteria</taxon>
        <taxon>Bacillati</taxon>
        <taxon>Bacillota</taxon>
        <taxon>Bacilli</taxon>
        <taxon>Lactobacillales</taxon>
        <taxon>Streptococcaceae</taxon>
        <taxon>Lactococcus</taxon>
    </lineage>
</organism>
<evidence type="ECO:0000256" key="1">
    <source>
        <dbReference type="ARBA" id="ARBA00022676"/>
    </source>
</evidence>
<dbReference type="EMBL" id="BLXU01000002">
    <property type="protein sequence ID" value="GFO51213.1"/>
    <property type="molecule type" value="Genomic_DNA"/>
</dbReference>
<dbReference type="PANTHER" id="PTHR22916">
    <property type="entry name" value="GLYCOSYLTRANSFERASE"/>
    <property type="match status" value="1"/>
</dbReference>
<keyword evidence="2 5" id="KW-0808">Transferase</keyword>
<sequence length="326" mass="37584">MKSELLVSIIIPVYNAEEYLAECIESIQQQTYQNIEIIIINDGSTDSSLEIIQMYAQKDQRIKVFSIKNSGPAQCRNFGLEHFSGDFLIFVDSDDFISEDLIELLLSYSENDTEISMCKFSKDSSRVGTGSKNLINQMTCFTDSVKQMYSPGFASSGPVCKLYGREIFEKLRFPDIAMYEDAAISLQVLSLASKVNFIDYCGYYYRFNPESITNTKISERNFSIFDKNRIVLDYISEYEPEAYDLATKICLNDNDYVMLESTRVNTEISKELFAQLFQQNQEFSKGMGLRRLLYINAPLLHLGLKVMNKMYYNDRVRNFFKKILGV</sequence>
<dbReference type="EC" id="2.4.-.-" evidence="5"/>
<dbReference type="Pfam" id="PF00535">
    <property type="entry name" value="Glycos_transf_2"/>
    <property type="match status" value="1"/>
</dbReference>
<protein>
    <submittedName>
        <fullName evidence="5">Glycosyltransferase family 2 protein</fullName>
        <ecNumber evidence="5">2.4.-.-</ecNumber>
    </submittedName>
</protein>
<evidence type="ECO:0000259" key="3">
    <source>
        <dbReference type="Pfam" id="PF00535"/>
    </source>
</evidence>
<reference evidence="5" key="2">
    <citation type="submission" date="2023-04" db="EMBL/GenBank/DDBJ databases">
        <title>Genomic analysis of Lactococcus garvieae isolates.</title>
        <authorList>
            <person name="Zhanghang C."/>
        </authorList>
    </citation>
    <scope>NUCLEOTIDE SEQUENCE</scope>
    <source>
        <strain evidence="5">ZB-1</strain>
    </source>
</reference>
<dbReference type="PANTHER" id="PTHR22916:SF51">
    <property type="entry name" value="GLYCOSYLTRANSFERASE EPSH-RELATED"/>
    <property type="match status" value="1"/>
</dbReference>
<evidence type="ECO:0000256" key="2">
    <source>
        <dbReference type="ARBA" id="ARBA00022679"/>
    </source>
</evidence>
<dbReference type="AlphaFoldDB" id="A0A6L2ZSV2"/>
<comment type="caution">
    <text evidence="4">The sequence shown here is derived from an EMBL/GenBank/DDBJ whole genome shotgun (WGS) entry which is preliminary data.</text>
</comment>
<dbReference type="Gene3D" id="3.90.550.10">
    <property type="entry name" value="Spore Coat Polysaccharide Biosynthesis Protein SpsA, Chain A"/>
    <property type="match status" value="1"/>
</dbReference>
<accession>A0A6L2ZSV2</accession>
<evidence type="ECO:0000313" key="5">
    <source>
        <dbReference type="EMBL" id="MDH7959803.1"/>
    </source>
</evidence>
<dbReference type="Proteomes" id="UP000504756">
    <property type="component" value="Unassembled WGS sequence"/>
</dbReference>
<reference evidence="4 6" key="1">
    <citation type="submission" date="2020-06" db="EMBL/GenBank/DDBJ databases">
        <title>Draft genome sequence of Lactic acid bacteria from Okinawan-style tofu.</title>
        <authorList>
            <person name="Takara I."/>
            <person name="Ikematsu S."/>
        </authorList>
    </citation>
    <scope>NUCLEOTIDE SEQUENCE [LARGE SCALE GENOMIC DNA]</scope>
    <source>
        <strain evidence="4">Lg38</strain>
        <strain evidence="6">lg38</strain>
    </source>
</reference>
<dbReference type="RefSeq" id="WP_023890008.1">
    <property type="nucleotide sequence ID" value="NZ_AP026069.1"/>
</dbReference>
<proteinExistence type="predicted"/>
<dbReference type="InterPro" id="IPR001173">
    <property type="entry name" value="Glyco_trans_2-like"/>
</dbReference>
<dbReference type="CDD" id="cd00761">
    <property type="entry name" value="Glyco_tranf_GTA_type"/>
    <property type="match status" value="1"/>
</dbReference>
<evidence type="ECO:0000313" key="4">
    <source>
        <dbReference type="EMBL" id="GFO51213.1"/>
    </source>
</evidence>
<name>A0A6L2ZSV2_9LACT</name>
<dbReference type="SUPFAM" id="SSF53448">
    <property type="entry name" value="Nucleotide-diphospho-sugar transferases"/>
    <property type="match status" value="1"/>
</dbReference>
<dbReference type="EMBL" id="JARYTV010000003">
    <property type="protein sequence ID" value="MDH7959803.1"/>
    <property type="molecule type" value="Genomic_DNA"/>
</dbReference>